<accession>A0A7I8VA08</accession>
<evidence type="ECO:0000256" key="1">
    <source>
        <dbReference type="SAM" id="Phobius"/>
    </source>
</evidence>
<keyword evidence="1" id="KW-0472">Membrane</keyword>
<name>A0A7I8VA08_9ANNE</name>
<dbReference type="PANTHER" id="PTHR13627:SF35">
    <property type="entry name" value="LICD FAMILY PROTEIN"/>
    <property type="match status" value="1"/>
</dbReference>
<gene>
    <name evidence="2" type="ORF">DGYR_LOCUS1771</name>
</gene>
<feature type="transmembrane region" description="Helical" evidence="1">
    <location>
        <begin position="36"/>
        <end position="55"/>
    </location>
</feature>
<organism evidence="2 3">
    <name type="scientific">Dimorphilus gyrociliatus</name>
    <dbReference type="NCBI Taxonomy" id="2664684"/>
    <lineage>
        <taxon>Eukaryota</taxon>
        <taxon>Metazoa</taxon>
        <taxon>Spiralia</taxon>
        <taxon>Lophotrochozoa</taxon>
        <taxon>Annelida</taxon>
        <taxon>Polychaeta</taxon>
        <taxon>Polychaeta incertae sedis</taxon>
        <taxon>Dinophilidae</taxon>
        <taxon>Dimorphilus</taxon>
    </lineage>
</organism>
<dbReference type="EMBL" id="CAJFCJ010000002">
    <property type="protein sequence ID" value="CAD5112669.1"/>
    <property type="molecule type" value="Genomic_DNA"/>
</dbReference>
<protein>
    <submittedName>
        <fullName evidence="2">DgyrCDS1890</fullName>
    </submittedName>
</protein>
<dbReference type="PANTHER" id="PTHR13627">
    <property type="entry name" value="FUKUTIN RELATED PROTEIN"/>
    <property type="match status" value="1"/>
</dbReference>
<evidence type="ECO:0000313" key="3">
    <source>
        <dbReference type="Proteomes" id="UP000549394"/>
    </source>
</evidence>
<sequence length="267" mass="30664">MQINRLFCSNYGNGQKEETTACCCTLNKVKKISIGVLALLCFLHFIFFPLATEYYNDECFLSAQKYQAVVHAVFTVAGLLIQHNQTFWLDYGTLLGYIRSGSILRYDSDADVGRMMLNGTKEAKFCRDFKKILQAHHMTLAENCTKIFYTSENGDVVHVDMFRWKISTTESANGSEIRSLTRIDGKEKHEKDKLLKYSKKMGAGSLPADLVLPVQTVKMMNKLVKVPKEPIDVIKVRYPLSYKIPFPYKWKCWLPWNFPKKVPDKSS</sequence>
<dbReference type="InterPro" id="IPR052613">
    <property type="entry name" value="LicD_transferase"/>
</dbReference>
<keyword evidence="3" id="KW-1185">Reference proteome</keyword>
<keyword evidence="1" id="KW-0812">Transmembrane</keyword>
<dbReference type="AlphaFoldDB" id="A0A7I8VA08"/>
<proteinExistence type="predicted"/>
<dbReference type="OrthoDB" id="444255at2759"/>
<reference evidence="2 3" key="1">
    <citation type="submission" date="2020-08" db="EMBL/GenBank/DDBJ databases">
        <authorList>
            <person name="Hejnol A."/>
        </authorList>
    </citation>
    <scope>NUCLEOTIDE SEQUENCE [LARGE SCALE GENOMIC DNA]</scope>
</reference>
<evidence type="ECO:0000313" key="2">
    <source>
        <dbReference type="EMBL" id="CAD5112669.1"/>
    </source>
</evidence>
<keyword evidence="1" id="KW-1133">Transmembrane helix</keyword>
<comment type="caution">
    <text evidence="2">The sequence shown here is derived from an EMBL/GenBank/DDBJ whole genome shotgun (WGS) entry which is preliminary data.</text>
</comment>
<dbReference type="Proteomes" id="UP000549394">
    <property type="component" value="Unassembled WGS sequence"/>
</dbReference>